<organism evidence="1 2">
    <name type="scientific">Mobilicoccus caccae</name>
    <dbReference type="NCBI Taxonomy" id="1859295"/>
    <lineage>
        <taxon>Bacteria</taxon>
        <taxon>Bacillati</taxon>
        <taxon>Actinomycetota</taxon>
        <taxon>Actinomycetes</taxon>
        <taxon>Micrococcales</taxon>
        <taxon>Dermatophilaceae</taxon>
        <taxon>Mobilicoccus</taxon>
    </lineage>
</organism>
<dbReference type="EMBL" id="BSUO01000001">
    <property type="protein sequence ID" value="GMA38298.1"/>
    <property type="molecule type" value="Genomic_DNA"/>
</dbReference>
<protein>
    <submittedName>
        <fullName evidence="1">Uncharacterized protein</fullName>
    </submittedName>
</protein>
<evidence type="ECO:0000313" key="1">
    <source>
        <dbReference type="EMBL" id="GMA38298.1"/>
    </source>
</evidence>
<comment type="caution">
    <text evidence="1">The sequence shown here is derived from an EMBL/GenBank/DDBJ whole genome shotgun (WGS) entry which is preliminary data.</text>
</comment>
<proteinExistence type="predicted"/>
<name>A0ABQ6INL4_9MICO</name>
<reference evidence="2" key="1">
    <citation type="journal article" date="2019" name="Int. J. Syst. Evol. Microbiol.">
        <title>The Global Catalogue of Microorganisms (GCM) 10K type strain sequencing project: providing services to taxonomists for standard genome sequencing and annotation.</title>
        <authorList>
            <consortium name="The Broad Institute Genomics Platform"/>
            <consortium name="The Broad Institute Genome Sequencing Center for Infectious Disease"/>
            <person name="Wu L."/>
            <person name="Ma J."/>
        </authorList>
    </citation>
    <scope>NUCLEOTIDE SEQUENCE [LARGE SCALE GENOMIC DNA]</scope>
    <source>
        <strain evidence="2">NBRC 113072</strain>
    </source>
</reference>
<sequence length="61" mass="6962">MGSATTESMTSEQLEEELRRLEAELGMPVDLAEDIAAADALDADRYQILRRIRDLRWLQTP</sequence>
<evidence type="ECO:0000313" key="2">
    <source>
        <dbReference type="Proteomes" id="UP001157126"/>
    </source>
</evidence>
<dbReference type="Proteomes" id="UP001157126">
    <property type="component" value="Unassembled WGS sequence"/>
</dbReference>
<gene>
    <name evidence="1" type="ORF">GCM10025883_03430</name>
</gene>
<accession>A0ABQ6INL4</accession>
<keyword evidence="2" id="KW-1185">Reference proteome</keyword>